<protein>
    <submittedName>
        <fullName evidence="2">Predicted periplasmic lipoprotein</fullName>
    </submittedName>
    <submittedName>
        <fullName evidence="1">YcfL family protein</fullName>
    </submittedName>
</protein>
<dbReference type="CDD" id="cd09030">
    <property type="entry name" value="DUF1425"/>
    <property type="match status" value="1"/>
</dbReference>
<evidence type="ECO:0000313" key="4">
    <source>
        <dbReference type="Proteomes" id="UP001162044"/>
    </source>
</evidence>
<evidence type="ECO:0000313" key="1">
    <source>
        <dbReference type="EMBL" id="MDH2304719.1"/>
    </source>
</evidence>
<keyword evidence="2" id="KW-0449">Lipoprotein</keyword>
<dbReference type="AlphaFoldDB" id="A0A1B8SQW8"/>
<dbReference type="InterPro" id="IPR010824">
    <property type="entry name" value="DUF1425"/>
</dbReference>
<dbReference type="Gene3D" id="2.60.40.3230">
    <property type="match status" value="1"/>
</dbReference>
<dbReference type="RefSeq" id="WP_004911800.1">
    <property type="nucleotide sequence ID" value="NZ_ABEXOA020000025.1"/>
</dbReference>
<dbReference type="Pfam" id="PF07233">
    <property type="entry name" value="DUF1425"/>
    <property type="match status" value="1"/>
</dbReference>
<dbReference type="PROSITE" id="PS51257">
    <property type="entry name" value="PROKAR_LIPOPROTEIN"/>
    <property type="match status" value="1"/>
</dbReference>
<dbReference type="Proteomes" id="UP001162044">
    <property type="component" value="Unassembled WGS sequence"/>
</dbReference>
<dbReference type="EMBL" id="JARVQW010000001">
    <property type="protein sequence ID" value="MDH2304719.1"/>
    <property type="molecule type" value="Genomic_DNA"/>
</dbReference>
<dbReference type="EMBL" id="UGTZ01000001">
    <property type="protein sequence ID" value="SUC31008.1"/>
    <property type="molecule type" value="Genomic_DNA"/>
</dbReference>
<dbReference type="GeneID" id="93672884"/>
<reference evidence="2 3" key="1">
    <citation type="submission" date="2018-06" db="EMBL/GenBank/DDBJ databases">
        <authorList>
            <consortium name="Pathogen Informatics"/>
            <person name="Doyle S."/>
        </authorList>
    </citation>
    <scope>NUCLEOTIDE SEQUENCE [LARGE SCALE GENOMIC DNA]</scope>
    <source>
        <strain evidence="2 3">NCTC11801</strain>
    </source>
</reference>
<name>A0A1B8SQW8_PRORE</name>
<gene>
    <name evidence="2" type="ORF">NCTC11801_01953</name>
    <name evidence="1" type="ORF">QDQ51_04710</name>
</gene>
<proteinExistence type="predicted"/>
<reference evidence="1" key="2">
    <citation type="submission" date="2023-04" db="EMBL/GenBank/DDBJ databases">
        <authorList>
            <person name="Li W."/>
        </authorList>
    </citation>
    <scope>NUCLEOTIDE SEQUENCE</scope>
    <source>
        <strain evidence="1">QITACRE101</strain>
    </source>
</reference>
<evidence type="ECO:0000313" key="3">
    <source>
        <dbReference type="Proteomes" id="UP000254208"/>
    </source>
</evidence>
<evidence type="ECO:0000313" key="2">
    <source>
        <dbReference type="EMBL" id="SUC31008.1"/>
    </source>
</evidence>
<dbReference type="OrthoDB" id="5616034at2"/>
<sequence>MNRIALLALVTVLLSGCVFKKTQGLVFNEQQRIIMEPAVLAQGVIVENPVIGNENHQTIATINMSNSQSEVVNIAYRLYWYDKQGLKVDTSNIMHQQIAANSVAKVRAVTSSPRATNVRVHVFLSPKAGE</sequence>
<dbReference type="Proteomes" id="UP000254208">
    <property type="component" value="Unassembled WGS sequence"/>
</dbReference>
<accession>A0A1B8SQW8</accession>
<dbReference type="InterPro" id="IPR038483">
    <property type="entry name" value="YcfL-like_sf"/>
</dbReference>
<organism evidence="1 4">
    <name type="scientific">Providencia rettgeri</name>
    <dbReference type="NCBI Taxonomy" id="587"/>
    <lineage>
        <taxon>Bacteria</taxon>
        <taxon>Pseudomonadati</taxon>
        <taxon>Pseudomonadota</taxon>
        <taxon>Gammaproteobacteria</taxon>
        <taxon>Enterobacterales</taxon>
        <taxon>Morganellaceae</taxon>
        <taxon>Providencia</taxon>
    </lineage>
</organism>
<reference evidence="1" key="3">
    <citation type="submission" date="2023-10" db="EMBL/GenBank/DDBJ databases">
        <title>Analysis of Resistance Genes of Carbapenem-resistant Providencia rettgeri.</title>
        <authorList>
            <person name="Liu M."/>
        </authorList>
    </citation>
    <scope>NUCLEOTIDE SEQUENCE</scope>
    <source>
        <strain evidence="1">QITACRE101</strain>
    </source>
</reference>